<sequence length="32" mass="3887">MEYLLFYIVHVLKMIVEIASFLFLRERNVVSL</sequence>
<dbReference type="Proteomes" id="UP000308444">
    <property type="component" value="Unassembled WGS sequence"/>
</dbReference>
<organism evidence="2 3">
    <name type="scientific">Bacillus cereus</name>
    <dbReference type="NCBI Taxonomy" id="1396"/>
    <lineage>
        <taxon>Bacteria</taxon>
        <taxon>Bacillati</taxon>
        <taxon>Bacillota</taxon>
        <taxon>Bacilli</taxon>
        <taxon>Bacillales</taxon>
        <taxon>Bacillaceae</taxon>
        <taxon>Bacillus</taxon>
        <taxon>Bacillus cereus group</taxon>
    </lineage>
</organism>
<gene>
    <name evidence="2" type="ORF">FC695_17320</name>
</gene>
<proteinExistence type="predicted"/>
<dbReference type="AlphaFoldDB" id="A0A9X9F5U6"/>
<reference evidence="2 3" key="1">
    <citation type="journal article" date="2019" name="Environ. Microbiol.">
        <title>An active ?-lactamase is a part of an orchestrated cell wall stress resistance network of Bacillus subtilis and related rhizosphere species.</title>
        <authorList>
            <person name="Bucher T."/>
            <person name="Keren-Paz A."/>
            <person name="Hausser J."/>
            <person name="Olender T."/>
            <person name="Cytryn E."/>
            <person name="Kolodkin-Gal I."/>
        </authorList>
    </citation>
    <scope>NUCLEOTIDE SEQUENCE [LARGE SCALE GENOMIC DNA]</scope>
    <source>
        <strain evidence="2 3">I32</strain>
    </source>
</reference>
<keyword evidence="1" id="KW-1133">Transmembrane helix</keyword>
<keyword evidence="1" id="KW-0812">Transmembrane</keyword>
<dbReference type="EMBL" id="SZOH01001145">
    <property type="protein sequence ID" value="TKJ02145.1"/>
    <property type="molecule type" value="Genomic_DNA"/>
</dbReference>
<evidence type="ECO:0000313" key="3">
    <source>
        <dbReference type="Proteomes" id="UP000308444"/>
    </source>
</evidence>
<protein>
    <submittedName>
        <fullName evidence="2">MBL fold metallo-hydrolase</fullName>
    </submittedName>
</protein>
<keyword evidence="1" id="KW-0472">Membrane</keyword>
<accession>A0A9X9F5U6</accession>
<feature type="transmembrane region" description="Helical" evidence="1">
    <location>
        <begin position="6"/>
        <end position="24"/>
    </location>
</feature>
<name>A0A9X9F5U6_BACCE</name>
<evidence type="ECO:0000256" key="1">
    <source>
        <dbReference type="SAM" id="Phobius"/>
    </source>
</evidence>
<comment type="caution">
    <text evidence="2">The sequence shown here is derived from an EMBL/GenBank/DDBJ whole genome shotgun (WGS) entry which is preliminary data.</text>
</comment>
<evidence type="ECO:0000313" key="2">
    <source>
        <dbReference type="EMBL" id="TKJ02145.1"/>
    </source>
</evidence>
<feature type="non-terminal residue" evidence="2">
    <location>
        <position position="32"/>
    </location>
</feature>